<accession>A0A285D4G5</accession>
<evidence type="ECO:0000313" key="2">
    <source>
        <dbReference type="EMBL" id="SNX74216.1"/>
    </source>
</evidence>
<evidence type="ECO:0000256" key="1">
    <source>
        <dbReference type="SAM" id="Phobius"/>
    </source>
</evidence>
<evidence type="ECO:0000313" key="3">
    <source>
        <dbReference type="Proteomes" id="UP000219467"/>
    </source>
</evidence>
<reference evidence="3" key="1">
    <citation type="submission" date="2017-08" db="EMBL/GenBank/DDBJ databases">
        <authorList>
            <person name="Varghese N."/>
            <person name="Submissions S."/>
        </authorList>
    </citation>
    <scope>NUCLEOTIDE SEQUENCE [LARGE SCALE GENOMIC DNA]</scope>
    <source>
        <strain evidence="3">JA234</strain>
    </source>
</reference>
<feature type="transmembrane region" description="Helical" evidence="1">
    <location>
        <begin position="26"/>
        <end position="43"/>
    </location>
</feature>
<keyword evidence="3" id="KW-1185">Reference proteome</keyword>
<organism evidence="2 3">
    <name type="scientific">Cereibacter ovatus</name>
    <dbReference type="NCBI Taxonomy" id="439529"/>
    <lineage>
        <taxon>Bacteria</taxon>
        <taxon>Pseudomonadati</taxon>
        <taxon>Pseudomonadota</taxon>
        <taxon>Alphaproteobacteria</taxon>
        <taxon>Rhodobacterales</taxon>
        <taxon>Paracoccaceae</taxon>
        <taxon>Cereibacter</taxon>
    </lineage>
</organism>
<dbReference type="Proteomes" id="UP000219467">
    <property type="component" value="Unassembled WGS sequence"/>
</dbReference>
<protein>
    <submittedName>
        <fullName evidence="2">Uncharacterized protein</fullName>
    </submittedName>
</protein>
<keyword evidence="1" id="KW-0472">Membrane</keyword>
<keyword evidence="1" id="KW-1133">Transmembrane helix</keyword>
<name>A0A285D4G5_9RHOB</name>
<dbReference type="RefSeq" id="WP_268876263.1">
    <property type="nucleotide sequence ID" value="NZ_OAOQ01000020.1"/>
</dbReference>
<sequence>MHELIRLARAMRCDAADPAQAFSHRLRIGLLVAALILILSSIFG</sequence>
<gene>
    <name evidence="2" type="ORF">SAMN05878503_12017</name>
</gene>
<proteinExistence type="predicted"/>
<dbReference type="AlphaFoldDB" id="A0A285D4G5"/>
<keyword evidence="1" id="KW-0812">Transmembrane</keyword>
<dbReference type="EMBL" id="OAOQ01000020">
    <property type="protein sequence ID" value="SNX74216.1"/>
    <property type="molecule type" value="Genomic_DNA"/>
</dbReference>